<dbReference type="InterPro" id="IPR035897">
    <property type="entry name" value="Toll_tir_struct_dom_sf"/>
</dbReference>
<dbReference type="InterPro" id="IPR047603">
    <property type="entry name" value="FxsC_N"/>
</dbReference>
<name>A0ABT0K1Q2_9ACTN</name>
<feature type="compositionally biased region" description="Basic and acidic residues" evidence="1">
    <location>
        <begin position="224"/>
        <end position="241"/>
    </location>
</feature>
<reference evidence="3 4" key="1">
    <citation type="submission" date="2022-04" db="EMBL/GenBank/DDBJ databases">
        <title>Genome diversity in the genus Frankia.</title>
        <authorList>
            <person name="Carlos-Shanley C."/>
            <person name="Hahn D."/>
        </authorList>
    </citation>
    <scope>NUCLEOTIDE SEQUENCE [LARGE SCALE GENOMIC DNA]</scope>
    <source>
        <strain evidence="3 4">Ag45/Mut15</strain>
    </source>
</reference>
<dbReference type="RefSeq" id="WP_248825885.1">
    <property type="nucleotide sequence ID" value="NZ_JALKFT010000020.1"/>
</dbReference>
<keyword evidence="4" id="KW-1185">Reference proteome</keyword>
<dbReference type="SUPFAM" id="SSF52200">
    <property type="entry name" value="Toll/Interleukin receptor TIR domain"/>
    <property type="match status" value="1"/>
</dbReference>
<sequence>MAELPLYFFLSYARLDGQDGAHLGRFVDDLRREVRARCGHPDVKEIGFLDTTNIAPGEAWSEGLTEALRRCHTFVAICSPSFFASEYCGKEWQAFSDRCQRGQPNQGTQLPALLPVIWTPLPRLPPVLARLQYDHTGFGELYSRRGLRYLLQLKRNHDDYQEFLVALAERIVHLVQVSPLPPQAEMPDFYRIRSAFEPQEQKTDRPDPIPAEPELTPLEPVAEGEPHSDRSAQPSRHEVDRPQPVNPPLVATTTADDRPQPENGPGAPRPPDTSVPPEPDTLRAAESPVRGSGPKRVTFVMAVASAAELSSLRSQLNYYGSQYDEWTPYHPRSRQRVCIAAQAIAAYQDMSSDIVELRDGISTLLDASRDRNEMVVFIVDAWTTQLEPFHRALREYDNRNEPTTGVLVPWNLDDTETAENAAELRESLGRALRNNIVRQDNLQLEIHTHEEFDASLLQMLVDTQARIFRSSYSVRRSESPPRRRPFLAGP</sequence>
<dbReference type="PROSITE" id="PS50104">
    <property type="entry name" value="TIR"/>
    <property type="match status" value="1"/>
</dbReference>
<gene>
    <name evidence="3" type="ORF">MXD59_18160</name>
</gene>
<feature type="region of interest" description="Disordered" evidence="1">
    <location>
        <begin position="196"/>
        <end position="293"/>
    </location>
</feature>
<dbReference type="InterPro" id="IPR000157">
    <property type="entry name" value="TIR_dom"/>
</dbReference>
<feature type="compositionally biased region" description="Pro residues" evidence="1">
    <location>
        <begin position="267"/>
        <end position="279"/>
    </location>
</feature>
<dbReference type="EMBL" id="JALKFT010000020">
    <property type="protein sequence ID" value="MCK9877675.1"/>
    <property type="molecule type" value="Genomic_DNA"/>
</dbReference>
<dbReference type="Gene3D" id="3.40.50.10140">
    <property type="entry name" value="Toll/interleukin-1 receptor homology (TIR) domain"/>
    <property type="match status" value="1"/>
</dbReference>
<accession>A0ABT0K1Q2</accession>
<dbReference type="Proteomes" id="UP001201873">
    <property type="component" value="Unassembled WGS sequence"/>
</dbReference>
<dbReference type="Pfam" id="PF13676">
    <property type="entry name" value="TIR_2"/>
    <property type="match status" value="1"/>
</dbReference>
<evidence type="ECO:0000313" key="4">
    <source>
        <dbReference type="Proteomes" id="UP001201873"/>
    </source>
</evidence>
<dbReference type="NCBIfam" id="NF040588">
    <property type="entry name" value="FxsC_Nterm"/>
    <property type="match status" value="1"/>
</dbReference>
<protein>
    <submittedName>
        <fullName evidence="3">TIR-like protein FxsC</fullName>
    </submittedName>
</protein>
<dbReference type="InterPro" id="IPR026367">
    <property type="entry name" value="FxsC_C"/>
</dbReference>
<evidence type="ECO:0000256" key="1">
    <source>
        <dbReference type="SAM" id="MobiDB-lite"/>
    </source>
</evidence>
<evidence type="ECO:0000259" key="2">
    <source>
        <dbReference type="PROSITE" id="PS50104"/>
    </source>
</evidence>
<feature type="domain" description="TIR" evidence="2">
    <location>
        <begin position="4"/>
        <end position="167"/>
    </location>
</feature>
<dbReference type="NCBIfam" id="TIGR04276">
    <property type="entry name" value="FxsC_Cterm"/>
    <property type="match status" value="1"/>
</dbReference>
<organism evidence="3 4">
    <name type="scientific">Frankia umida</name>
    <dbReference type="NCBI Taxonomy" id="573489"/>
    <lineage>
        <taxon>Bacteria</taxon>
        <taxon>Bacillati</taxon>
        <taxon>Actinomycetota</taxon>
        <taxon>Actinomycetes</taxon>
        <taxon>Frankiales</taxon>
        <taxon>Frankiaceae</taxon>
        <taxon>Frankia</taxon>
    </lineage>
</organism>
<comment type="caution">
    <text evidence="3">The sequence shown here is derived from an EMBL/GenBank/DDBJ whole genome shotgun (WGS) entry which is preliminary data.</text>
</comment>
<evidence type="ECO:0000313" key="3">
    <source>
        <dbReference type="EMBL" id="MCK9877675.1"/>
    </source>
</evidence>
<proteinExistence type="predicted"/>